<protein>
    <submittedName>
        <fullName evidence="1">Uncharacterized protein</fullName>
    </submittedName>
</protein>
<dbReference type="AlphaFoldDB" id="A0A0A8XY35"/>
<evidence type="ECO:0000313" key="1">
    <source>
        <dbReference type="EMBL" id="JAD17570.1"/>
    </source>
</evidence>
<organism evidence="1">
    <name type="scientific">Arundo donax</name>
    <name type="common">Giant reed</name>
    <name type="synonym">Donax arundinaceus</name>
    <dbReference type="NCBI Taxonomy" id="35708"/>
    <lineage>
        <taxon>Eukaryota</taxon>
        <taxon>Viridiplantae</taxon>
        <taxon>Streptophyta</taxon>
        <taxon>Embryophyta</taxon>
        <taxon>Tracheophyta</taxon>
        <taxon>Spermatophyta</taxon>
        <taxon>Magnoliopsida</taxon>
        <taxon>Liliopsida</taxon>
        <taxon>Poales</taxon>
        <taxon>Poaceae</taxon>
        <taxon>PACMAD clade</taxon>
        <taxon>Arundinoideae</taxon>
        <taxon>Arundineae</taxon>
        <taxon>Arundo</taxon>
    </lineage>
</organism>
<accession>A0A0A8XY35</accession>
<name>A0A0A8XY35_ARUDO</name>
<reference evidence="1" key="1">
    <citation type="submission" date="2014-09" db="EMBL/GenBank/DDBJ databases">
        <authorList>
            <person name="Magalhaes I.L.F."/>
            <person name="Oliveira U."/>
            <person name="Santos F.R."/>
            <person name="Vidigal T.H.D.A."/>
            <person name="Brescovit A.D."/>
            <person name="Santos A.J."/>
        </authorList>
    </citation>
    <scope>NUCLEOTIDE SEQUENCE</scope>
    <source>
        <tissue evidence="1">Shoot tissue taken approximately 20 cm above the soil surface</tissue>
    </source>
</reference>
<sequence>MGIPYGRIFPPFWLQAGPLVSSFAVRHPPRMQILPPFVISSVPSSSAKWLLRVLRFIESVLASSFHAEGLSFADCVVCVAGGSTTCFRLVLVCSV</sequence>
<proteinExistence type="predicted"/>
<dbReference type="EMBL" id="GBRH01280325">
    <property type="protein sequence ID" value="JAD17570.1"/>
    <property type="molecule type" value="Transcribed_RNA"/>
</dbReference>
<reference evidence="1" key="2">
    <citation type="journal article" date="2015" name="Data Brief">
        <title>Shoot transcriptome of the giant reed, Arundo donax.</title>
        <authorList>
            <person name="Barrero R.A."/>
            <person name="Guerrero F.D."/>
            <person name="Moolhuijzen P."/>
            <person name="Goolsby J.A."/>
            <person name="Tidwell J."/>
            <person name="Bellgard S.E."/>
            <person name="Bellgard M.I."/>
        </authorList>
    </citation>
    <scope>NUCLEOTIDE SEQUENCE</scope>
    <source>
        <tissue evidence="1">Shoot tissue taken approximately 20 cm above the soil surface</tissue>
    </source>
</reference>